<dbReference type="Pfam" id="PF00031">
    <property type="entry name" value="Cystatin"/>
    <property type="match status" value="1"/>
</dbReference>
<evidence type="ECO:0000256" key="3">
    <source>
        <dbReference type="ARBA" id="ARBA00022704"/>
    </source>
</evidence>
<name>A0AAD1RG93_PELCU</name>
<dbReference type="GO" id="GO:0005615">
    <property type="term" value="C:extracellular space"/>
    <property type="evidence" value="ECO:0007669"/>
    <property type="project" value="TreeGrafter"/>
</dbReference>
<evidence type="ECO:0000256" key="5">
    <source>
        <dbReference type="SAM" id="SignalP"/>
    </source>
</evidence>
<feature type="domain" description="Cystatin" evidence="6">
    <location>
        <begin position="24"/>
        <end position="122"/>
    </location>
</feature>
<feature type="chain" id="PRO_5042172901" evidence="5">
    <location>
        <begin position="21"/>
        <end position="177"/>
    </location>
</feature>
<comment type="similarity">
    <text evidence="1">Belongs to the cystatin family.</text>
</comment>
<evidence type="ECO:0000256" key="4">
    <source>
        <dbReference type="ARBA" id="ARBA00023157"/>
    </source>
</evidence>
<sequence>MATSLSIGLIVLSLFSVISCSDVPMPGGSINISPERPDVLKAANFAINEFNKKSKDDYLCKLIKVISAQSQVVEGINYFLEVQIGRTQCKKDANSDVQSCNLFQDSKLSQVIRKSLNIVQNVCICLQIPSLGHSMVKQGNTYQLLLYSTVSTGFTKTPTDLADQKQFPLNKLYQAKF</sequence>
<organism evidence="7 8">
    <name type="scientific">Pelobates cultripes</name>
    <name type="common">Western spadefoot toad</name>
    <dbReference type="NCBI Taxonomy" id="61616"/>
    <lineage>
        <taxon>Eukaryota</taxon>
        <taxon>Metazoa</taxon>
        <taxon>Chordata</taxon>
        <taxon>Craniata</taxon>
        <taxon>Vertebrata</taxon>
        <taxon>Euteleostomi</taxon>
        <taxon>Amphibia</taxon>
        <taxon>Batrachia</taxon>
        <taxon>Anura</taxon>
        <taxon>Pelobatoidea</taxon>
        <taxon>Pelobatidae</taxon>
        <taxon>Pelobates</taxon>
    </lineage>
</organism>
<keyword evidence="5" id="KW-0732">Signal</keyword>
<dbReference type="EMBL" id="OW240913">
    <property type="protein sequence ID" value="CAH2253268.1"/>
    <property type="molecule type" value="Genomic_DNA"/>
</dbReference>
<keyword evidence="8" id="KW-1185">Reference proteome</keyword>
<accession>A0AAD1RG93</accession>
<keyword evidence="3" id="KW-0789">Thiol protease inhibitor</keyword>
<dbReference type="SMART" id="SM00043">
    <property type="entry name" value="CY"/>
    <property type="match status" value="1"/>
</dbReference>
<dbReference type="GO" id="GO:0031982">
    <property type="term" value="C:vesicle"/>
    <property type="evidence" value="ECO:0007669"/>
    <property type="project" value="TreeGrafter"/>
</dbReference>
<dbReference type="Proteomes" id="UP001295444">
    <property type="component" value="Chromosome 02"/>
</dbReference>
<evidence type="ECO:0000256" key="1">
    <source>
        <dbReference type="ARBA" id="ARBA00009403"/>
    </source>
</evidence>
<dbReference type="SUPFAM" id="SSF54403">
    <property type="entry name" value="Cystatin/monellin"/>
    <property type="match status" value="1"/>
</dbReference>
<evidence type="ECO:0000259" key="6">
    <source>
        <dbReference type="SMART" id="SM00043"/>
    </source>
</evidence>
<feature type="signal peptide" evidence="5">
    <location>
        <begin position="1"/>
        <end position="20"/>
    </location>
</feature>
<reference evidence="7" key="1">
    <citation type="submission" date="2022-03" db="EMBL/GenBank/DDBJ databases">
        <authorList>
            <person name="Alioto T."/>
            <person name="Alioto T."/>
            <person name="Gomez Garrido J."/>
        </authorList>
    </citation>
    <scope>NUCLEOTIDE SEQUENCE</scope>
</reference>
<dbReference type="CDD" id="cd00042">
    <property type="entry name" value="CY"/>
    <property type="match status" value="1"/>
</dbReference>
<dbReference type="GO" id="GO:0004869">
    <property type="term" value="F:cysteine-type endopeptidase inhibitor activity"/>
    <property type="evidence" value="ECO:0007669"/>
    <property type="project" value="UniProtKB-KW"/>
</dbReference>
<dbReference type="InterPro" id="IPR000010">
    <property type="entry name" value="Cystatin_dom"/>
</dbReference>
<keyword evidence="4" id="KW-1015">Disulfide bond</keyword>
<dbReference type="PANTHER" id="PTHR46186">
    <property type="entry name" value="CYSTATIN"/>
    <property type="match status" value="1"/>
</dbReference>
<dbReference type="PANTHER" id="PTHR46186:SF2">
    <property type="entry name" value="CYSTATIN"/>
    <property type="match status" value="1"/>
</dbReference>
<evidence type="ECO:0000313" key="8">
    <source>
        <dbReference type="Proteomes" id="UP001295444"/>
    </source>
</evidence>
<gene>
    <name evidence="7" type="ORF">PECUL_23A001454</name>
</gene>
<dbReference type="FunFam" id="3.10.450.10:FF:000004">
    <property type="entry name" value="Cystatin C"/>
    <property type="match status" value="1"/>
</dbReference>
<proteinExistence type="inferred from homology"/>
<dbReference type="InterPro" id="IPR046350">
    <property type="entry name" value="Cystatin_sf"/>
</dbReference>
<evidence type="ECO:0000256" key="2">
    <source>
        <dbReference type="ARBA" id="ARBA00022690"/>
    </source>
</evidence>
<protein>
    <submittedName>
        <fullName evidence="7">Cystatin-like</fullName>
    </submittedName>
</protein>
<keyword evidence="2" id="KW-0646">Protease inhibitor</keyword>
<dbReference type="GO" id="GO:0005737">
    <property type="term" value="C:cytoplasm"/>
    <property type="evidence" value="ECO:0007669"/>
    <property type="project" value="TreeGrafter"/>
</dbReference>
<dbReference type="Gene3D" id="3.10.450.10">
    <property type="match status" value="1"/>
</dbReference>
<dbReference type="AlphaFoldDB" id="A0AAD1RG93"/>
<evidence type="ECO:0000313" key="7">
    <source>
        <dbReference type="EMBL" id="CAH2253268.1"/>
    </source>
</evidence>